<dbReference type="AlphaFoldDB" id="A0A017T9R9"/>
<keyword evidence="3" id="KW-1185">Reference proteome</keyword>
<dbReference type="EMBL" id="ASRX01000024">
    <property type="protein sequence ID" value="EYF05371.1"/>
    <property type="molecule type" value="Genomic_DNA"/>
</dbReference>
<evidence type="ECO:0000313" key="2">
    <source>
        <dbReference type="EMBL" id="EYF05371.1"/>
    </source>
</evidence>
<feature type="domain" description="PilZ" evidence="1">
    <location>
        <begin position="9"/>
        <end position="88"/>
    </location>
</feature>
<name>A0A017T9R9_9BACT</name>
<organism evidence="2 3">
    <name type="scientific">Chondromyces apiculatus DSM 436</name>
    <dbReference type="NCBI Taxonomy" id="1192034"/>
    <lineage>
        <taxon>Bacteria</taxon>
        <taxon>Pseudomonadati</taxon>
        <taxon>Myxococcota</taxon>
        <taxon>Polyangia</taxon>
        <taxon>Polyangiales</taxon>
        <taxon>Polyangiaceae</taxon>
        <taxon>Chondromyces</taxon>
    </lineage>
</organism>
<accession>A0A017T9R9</accession>
<dbReference type="InterPro" id="IPR009875">
    <property type="entry name" value="PilZ_domain"/>
</dbReference>
<evidence type="ECO:0000313" key="3">
    <source>
        <dbReference type="Proteomes" id="UP000019678"/>
    </source>
</evidence>
<gene>
    <name evidence="2" type="ORF">CAP_3288</name>
</gene>
<comment type="caution">
    <text evidence="2">The sequence shown here is derived from an EMBL/GenBank/DDBJ whole genome shotgun (WGS) entry which is preliminary data.</text>
</comment>
<dbReference type="Proteomes" id="UP000019678">
    <property type="component" value="Unassembled WGS sequence"/>
</dbReference>
<evidence type="ECO:0000259" key="1">
    <source>
        <dbReference type="Pfam" id="PF07238"/>
    </source>
</evidence>
<dbReference type="GO" id="GO:0035438">
    <property type="term" value="F:cyclic-di-GMP binding"/>
    <property type="evidence" value="ECO:0007669"/>
    <property type="project" value="InterPro"/>
</dbReference>
<dbReference type="Gene3D" id="2.40.10.220">
    <property type="entry name" value="predicted glycosyltransferase like domains"/>
    <property type="match status" value="1"/>
</dbReference>
<sequence length="115" mass="12802">MRERDFALLGNTGLDLSSDGMFLLSNVQAFAGEEVLVSLRVPGTDRYIDTSATIARVVQGRRQWDRARGLGLRFAPLGSEDQQLLRWVLRRMPPPLPTRSIRIDYAGTASLISLS</sequence>
<proteinExistence type="predicted"/>
<dbReference type="Pfam" id="PF07238">
    <property type="entry name" value="PilZ"/>
    <property type="match status" value="1"/>
</dbReference>
<reference evidence="2 3" key="1">
    <citation type="submission" date="2013-05" db="EMBL/GenBank/DDBJ databases">
        <title>Genome assembly of Chondromyces apiculatus DSM 436.</title>
        <authorList>
            <person name="Sharma G."/>
            <person name="Khatri I."/>
            <person name="Kaur C."/>
            <person name="Mayilraj S."/>
            <person name="Subramanian S."/>
        </authorList>
    </citation>
    <scope>NUCLEOTIDE SEQUENCE [LARGE SCALE GENOMIC DNA]</scope>
    <source>
        <strain evidence="2 3">DSM 436</strain>
    </source>
</reference>
<protein>
    <recommendedName>
        <fullName evidence="1">PilZ domain-containing protein</fullName>
    </recommendedName>
</protein>